<dbReference type="SUPFAM" id="SSF159594">
    <property type="entry name" value="XCC0632-like"/>
    <property type="match status" value="1"/>
</dbReference>
<dbReference type="AlphaFoldDB" id="A0A7G1Q9A9"/>
<protein>
    <recommendedName>
        <fullName evidence="3">ABC-type transport auxiliary lipoprotein component domain-containing protein</fullName>
    </recommendedName>
</protein>
<gene>
    <name evidence="1" type="ORF">NSCAC_0876</name>
</gene>
<evidence type="ECO:0000313" key="1">
    <source>
        <dbReference type="EMBL" id="CAB1275854.1"/>
    </source>
</evidence>
<dbReference type="EMBL" id="LR778175">
    <property type="protein sequence ID" value="CAB1275854.1"/>
    <property type="molecule type" value="Genomic_DNA"/>
</dbReference>
<reference evidence="1 2" key="1">
    <citation type="submission" date="2020-03" db="EMBL/GenBank/DDBJ databases">
        <authorList>
            <person name="Picone N."/>
        </authorList>
    </citation>
    <scope>NUCLEOTIDE SEQUENCE [LARGE SCALE GENOMIC DNA]</scope>
    <source>
        <strain evidence="1">NSCAC1</strain>
    </source>
</reference>
<accession>A0A7G1Q9A9</accession>
<dbReference type="RefSeq" id="WP_232085997.1">
    <property type="nucleotide sequence ID" value="NZ_LR778175.1"/>
</dbReference>
<evidence type="ECO:0008006" key="3">
    <source>
        <dbReference type="Google" id="ProtNLM"/>
    </source>
</evidence>
<keyword evidence="2" id="KW-1185">Reference proteome</keyword>
<dbReference type="KEGG" id="ntg:NSCAC_0876"/>
<dbReference type="PROSITE" id="PS51257">
    <property type="entry name" value="PROKAR_LIPOPROTEIN"/>
    <property type="match status" value="1"/>
</dbReference>
<proteinExistence type="predicted"/>
<organism evidence="1 2">
    <name type="scientific">Candidatus Nitrosacidococcus tergens</name>
    <dbReference type="NCBI Taxonomy" id="553981"/>
    <lineage>
        <taxon>Bacteria</taxon>
        <taxon>Pseudomonadati</taxon>
        <taxon>Pseudomonadota</taxon>
        <taxon>Gammaproteobacteria</taxon>
        <taxon>Chromatiales</taxon>
        <taxon>Chromatiaceae</taxon>
        <taxon>Candidatus Nitrosacidococcus</taxon>
    </lineage>
</organism>
<evidence type="ECO:0000313" key="2">
    <source>
        <dbReference type="Proteomes" id="UP000516072"/>
    </source>
</evidence>
<dbReference type="Proteomes" id="UP000516072">
    <property type="component" value="Chromosome"/>
</dbReference>
<dbReference type="Gene3D" id="3.40.50.10610">
    <property type="entry name" value="ABC-type transport auxiliary lipoprotein component"/>
    <property type="match status" value="1"/>
</dbReference>
<sequence>MLITFFRSFCIFLILCTVSGCTSHKKNIAKQGLYTLEVDRVIEQPSDEARERILEIKPFRISPRYQDITLTYQKNNSWFQTERNQAFIQPPEILITDQISRYLSHTGLFNTVVQGKTKLKITQTLEGAVTALYGDFDNPKGPLAIMEIQFFLLELSPADYSIEDLIKNEKKKKSAKSDTLKMVLQTGFRVETEIAKPTPESLVQGWNNGLESILQNFENDLNNFFKERNPSEYPDE</sequence>
<name>A0A7G1Q9A9_9GAMM</name>